<organism evidence="2 3">
    <name type="scientific">Nonomuraea insulae</name>
    <dbReference type="NCBI Taxonomy" id="1616787"/>
    <lineage>
        <taxon>Bacteria</taxon>
        <taxon>Bacillati</taxon>
        <taxon>Actinomycetota</taxon>
        <taxon>Actinomycetes</taxon>
        <taxon>Streptosporangiales</taxon>
        <taxon>Streptosporangiaceae</taxon>
        <taxon>Nonomuraea</taxon>
    </lineage>
</organism>
<dbReference type="RefSeq" id="WP_379514761.1">
    <property type="nucleotide sequence ID" value="NZ_JBHSPA010000020.1"/>
</dbReference>
<gene>
    <name evidence="2" type="ORF">ACFPZ3_15345</name>
</gene>
<dbReference type="EMBL" id="JBHSPA010000020">
    <property type="protein sequence ID" value="MFC5825237.1"/>
    <property type="molecule type" value="Genomic_DNA"/>
</dbReference>
<evidence type="ECO:0000256" key="1">
    <source>
        <dbReference type="SAM" id="Phobius"/>
    </source>
</evidence>
<keyword evidence="3" id="KW-1185">Reference proteome</keyword>
<sequence>MSLETITYIGNLMGVFLALTIGVRLGYVLANRGTRRDIELIDRHFESGLQSARQQHELQLGADRQRQFREELKAAYDALGIWLYDLERTFDELYWGTRTEDDRARNKARMILDKGPWEVVRAPVALTSAELYWSGEVRRLIRMLQGAYIDLDARVRVRLPIEGDQGGQGKSWRPDLEQWDAKEKLLEIIGEIRDQMRSDLSA</sequence>
<keyword evidence="1" id="KW-0472">Membrane</keyword>
<keyword evidence="1" id="KW-0812">Transmembrane</keyword>
<name>A0ABW1CIN2_9ACTN</name>
<evidence type="ECO:0000313" key="2">
    <source>
        <dbReference type="EMBL" id="MFC5825237.1"/>
    </source>
</evidence>
<reference evidence="3" key="1">
    <citation type="journal article" date="2019" name="Int. J. Syst. Evol. Microbiol.">
        <title>The Global Catalogue of Microorganisms (GCM) 10K type strain sequencing project: providing services to taxonomists for standard genome sequencing and annotation.</title>
        <authorList>
            <consortium name="The Broad Institute Genomics Platform"/>
            <consortium name="The Broad Institute Genome Sequencing Center for Infectious Disease"/>
            <person name="Wu L."/>
            <person name="Ma J."/>
        </authorList>
    </citation>
    <scope>NUCLEOTIDE SEQUENCE [LARGE SCALE GENOMIC DNA]</scope>
    <source>
        <strain evidence="3">CCUG 53903</strain>
    </source>
</reference>
<comment type="caution">
    <text evidence="2">The sequence shown here is derived from an EMBL/GenBank/DDBJ whole genome shotgun (WGS) entry which is preliminary data.</text>
</comment>
<evidence type="ECO:0000313" key="3">
    <source>
        <dbReference type="Proteomes" id="UP001596058"/>
    </source>
</evidence>
<proteinExistence type="predicted"/>
<accession>A0ABW1CIN2</accession>
<keyword evidence="1" id="KW-1133">Transmembrane helix</keyword>
<feature type="transmembrane region" description="Helical" evidence="1">
    <location>
        <begin position="6"/>
        <end position="30"/>
    </location>
</feature>
<protein>
    <submittedName>
        <fullName evidence="2">Uncharacterized protein</fullName>
    </submittedName>
</protein>
<dbReference type="Proteomes" id="UP001596058">
    <property type="component" value="Unassembled WGS sequence"/>
</dbReference>